<proteinExistence type="predicted"/>
<evidence type="ECO:0000256" key="2">
    <source>
        <dbReference type="ARBA" id="ARBA00023125"/>
    </source>
</evidence>
<evidence type="ECO:0000313" key="5">
    <source>
        <dbReference type="EMBL" id="AXE24085.1"/>
    </source>
</evidence>
<sequence length="147" mass="16240">MLRRTYEGQDCSLAQALEAVGERWTLLIVRDVLLGINTFDAFIEELGISRNVLTDRLNHLVACGILERVAYQQRPVRHSYELTAKGRDLTPVVAALMQWGERHAAGPEGPPRRTEHIGCGGPVHAVLTCADCARPVANEEVTAGWVR</sequence>
<dbReference type="GO" id="GO:0003677">
    <property type="term" value="F:DNA binding"/>
    <property type="evidence" value="ECO:0007669"/>
    <property type="project" value="UniProtKB-KW"/>
</dbReference>
<dbReference type="InterPro" id="IPR002577">
    <property type="entry name" value="HTH_HxlR"/>
</dbReference>
<reference evidence="5 6" key="1">
    <citation type="submission" date="2018-01" db="EMBL/GenBank/DDBJ databases">
        <title>Draft genome Sequence of streptomyces globosus LZH-48.</title>
        <authorList>
            <person name="Ran K."/>
            <person name="Li Z."/>
            <person name="Wei S."/>
            <person name="Dong R."/>
        </authorList>
    </citation>
    <scope>NUCLEOTIDE SEQUENCE [LARGE SCALE GENOMIC DNA]</scope>
    <source>
        <strain evidence="5 6">LZH-48</strain>
    </source>
</reference>
<keyword evidence="3" id="KW-0804">Transcription</keyword>
<evidence type="ECO:0000256" key="3">
    <source>
        <dbReference type="ARBA" id="ARBA00023163"/>
    </source>
</evidence>
<accession>A0A344TZL4</accession>
<keyword evidence="2" id="KW-0238">DNA-binding</keyword>
<dbReference type="EMBL" id="CP030862">
    <property type="protein sequence ID" value="AXE24085.1"/>
    <property type="molecule type" value="Genomic_DNA"/>
</dbReference>
<organism evidence="5 6">
    <name type="scientific">Streptomyces globosus</name>
    <dbReference type="NCBI Taxonomy" id="68209"/>
    <lineage>
        <taxon>Bacteria</taxon>
        <taxon>Bacillati</taxon>
        <taxon>Actinomycetota</taxon>
        <taxon>Actinomycetes</taxon>
        <taxon>Kitasatosporales</taxon>
        <taxon>Streptomycetaceae</taxon>
        <taxon>Streptomyces</taxon>
    </lineage>
</organism>
<protein>
    <submittedName>
        <fullName evidence="5">Transcriptional regulator</fullName>
    </submittedName>
</protein>
<keyword evidence="1" id="KW-0805">Transcription regulation</keyword>
<dbReference type="PANTHER" id="PTHR33204:SF18">
    <property type="entry name" value="TRANSCRIPTIONAL REGULATORY PROTEIN"/>
    <property type="match status" value="1"/>
</dbReference>
<keyword evidence="6" id="KW-1185">Reference proteome</keyword>
<dbReference type="InterPro" id="IPR036388">
    <property type="entry name" value="WH-like_DNA-bd_sf"/>
</dbReference>
<evidence type="ECO:0000256" key="1">
    <source>
        <dbReference type="ARBA" id="ARBA00023015"/>
    </source>
</evidence>
<dbReference type="AlphaFoldDB" id="A0A344TZL4"/>
<evidence type="ECO:0000259" key="4">
    <source>
        <dbReference type="PROSITE" id="PS51118"/>
    </source>
</evidence>
<dbReference type="Gene3D" id="1.10.10.10">
    <property type="entry name" value="Winged helix-like DNA-binding domain superfamily/Winged helix DNA-binding domain"/>
    <property type="match status" value="1"/>
</dbReference>
<gene>
    <name evidence="5" type="ORF">C0216_12020</name>
</gene>
<dbReference type="SUPFAM" id="SSF46785">
    <property type="entry name" value="Winged helix' DNA-binding domain"/>
    <property type="match status" value="1"/>
</dbReference>
<name>A0A344TZL4_9ACTN</name>
<feature type="domain" description="HTH hxlR-type" evidence="4">
    <location>
        <begin position="11"/>
        <end position="108"/>
    </location>
</feature>
<dbReference type="Proteomes" id="UP000252004">
    <property type="component" value="Chromosome"/>
</dbReference>
<dbReference type="OrthoDB" id="9792527at2"/>
<evidence type="ECO:0000313" key="6">
    <source>
        <dbReference type="Proteomes" id="UP000252004"/>
    </source>
</evidence>
<dbReference type="PANTHER" id="PTHR33204">
    <property type="entry name" value="TRANSCRIPTIONAL REGULATOR, MARR FAMILY"/>
    <property type="match status" value="1"/>
</dbReference>
<dbReference type="RefSeq" id="WP_114055266.1">
    <property type="nucleotide sequence ID" value="NZ_CP030862.1"/>
</dbReference>
<dbReference type="InterPro" id="IPR036390">
    <property type="entry name" value="WH_DNA-bd_sf"/>
</dbReference>
<dbReference type="PROSITE" id="PS51118">
    <property type="entry name" value="HTH_HXLR"/>
    <property type="match status" value="1"/>
</dbReference>
<dbReference type="KEGG" id="sgz:C0216_12020"/>
<dbReference type="Pfam" id="PF01638">
    <property type="entry name" value="HxlR"/>
    <property type="match status" value="1"/>
</dbReference>